<protein>
    <submittedName>
        <fullName evidence="2">Metal dependent phosphohydrolase</fullName>
    </submittedName>
    <submittedName>
        <fullName evidence="3">Putative signal transduction protein</fullName>
    </submittedName>
</protein>
<dbReference type="AlphaFoldDB" id="A0A0H3IZ88"/>
<feature type="domain" description="HDOD" evidence="1">
    <location>
        <begin position="16"/>
        <end position="214"/>
    </location>
</feature>
<proteinExistence type="predicted"/>
<name>A0A0H3IZ88_CLOPA</name>
<dbReference type="InterPro" id="IPR052340">
    <property type="entry name" value="RNase_Y/CdgJ"/>
</dbReference>
<dbReference type="EMBL" id="CP009268">
    <property type="protein sequence ID" value="AJA50337.1"/>
    <property type="molecule type" value="Genomic_DNA"/>
</dbReference>
<dbReference type="EMBL" id="JPGY02000001">
    <property type="protein sequence ID" value="KRU13651.1"/>
    <property type="molecule type" value="Genomic_DNA"/>
</dbReference>
<dbReference type="PANTHER" id="PTHR33525:SF3">
    <property type="entry name" value="RIBONUCLEASE Y"/>
    <property type="match status" value="1"/>
</dbReference>
<dbReference type="PATRIC" id="fig|1262449.3.peg.138"/>
<evidence type="ECO:0000313" key="2">
    <source>
        <dbReference type="EMBL" id="AJA50337.1"/>
    </source>
</evidence>
<dbReference type="RefSeq" id="WP_003440664.1">
    <property type="nucleotide sequence ID" value="NZ_ANZB01000001.1"/>
</dbReference>
<dbReference type="KEGG" id="cpat:CLPA_c02490"/>
<reference evidence="3" key="2">
    <citation type="submission" date="2015-10" db="EMBL/GenBank/DDBJ databases">
        <title>Improved Draft Genome Sequence of Clostridium pasteurianum Strain ATCC 6013 (DSM 525) Using a Hybrid Next-Generation Sequencing Approach.</title>
        <authorList>
            <person name="Pyne M.E."/>
            <person name="Utturkar S.M."/>
            <person name="Brown S.D."/>
            <person name="Moo-Young M."/>
            <person name="Chung D.A."/>
            <person name="Chou P.C."/>
        </authorList>
    </citation>
    <scope>NUCLEOTIDE SEQUENCE</scope>
    <source>
        <strain evidence="3">ATCC 6013</strain>
    </source>
</reference>
<dbReference type="GeneID" id="93072495"/>
<dbReference type="GO" id="GO:0016787">
    <property type="term" value="F:hydrolase activity"/>
    <property type="evidence" value="ECO:0007669"/>
    <property type="project" value="UniProtKB-KW"/>
</dbReference>
<evidence type="ECO:0000313" key="3">
    <source>
        <dbReference type="EMBL" id="KRU13651.1"/>
    </source>
</evidence>
<dbReference type="eggNOG" id="COG1639">
    <property type="taxonomic scope" value="Bacteria"/>
</dbReference>
<dbReference type="SUPFAM" id="SSF109604">
    <property type="entry name" value="HD-domain/PDEase-like"/>
    <property type="match status" value="1"/>
</dbReference>
<dbReference type="InterPro" id="IPR013976">
    <property type="entry name" value="HDOD"/>
</dbReference>
<gene>
    <name evidence="2" type="ORF">CLPA_c02490</name>
    <name evidence="3" type="ORF">CP6013_02899</name>
</gene>
<evidence type="ECO:0000313" key="5">
    <source>
        <dbReference type="Proteomes" id="UP000030905"/>
    </source>
</evidence>
<accession>A0A0H3IZ88</accession>
<organism evidence="2 5">
    <name type="scientific">Clostridium pasteurianum DSM 525 = ATCC 6013</name>
    <dbReference type="NCBI Taxonomy" id="1262449"/>
    <lineage>
        <taxon>Bacteria</taxon>
        <taxon>Bacillati</taxon>
        <taxon>Bacillota</taxon>
        <taxon>Clostridia</taxon>
        <taxon>Eubacteriales</taxon>
        <taxon>Clostridiaceae</taxon>
        <taxon>Clostridium</taxon>
    </lineage>
</organism>
<evidence type="ECO:0000259" key="1">
    <source>
        <dbReference type="PROSITE" id="PS51833"/>
    </source>
</evidence>
<evidence type="ECO:0000313" key="4">
    <source>
        <dbReference type="Proteomes" id="UP000028042"/>
    </source>
</evidence>
<keyword evidence="2" id="KW-0378">Hydrolase</keyword>
<dbReference type="PANTHER" id="PTHR33525">
    <property type="match status" value="1"/>
</dbReference>
<dbReference type="Proteomes" id="UP000028042">
    <property type="component" value="Unassembled WGS sequence"/>
</dbReference>
<keyword evidence="5" id="KW-1185">Reference proteome</keyword>
<sequence length="294" mass="33422">MNKSEIINYIEQSHRLPKINKEITNMISILQTSDKIDIDNLVDEISKWSTLKFSLLQMINSGYFKIPKKVDSLKESIMYLGTTTLYRLVLSYLIKCLLPDNLGRSDSIDRLKYLKHCLGTSIAATAIADKLALKDKYKYFAYGLVHDIGNAVLDICLPGIINEVVKIELRGVHQIVAERTVMEGCTHCDIGNWLSKKWNFPKDVEAVITYHHTPLLATEYIEEVNVMSVADSISTLYYEKLLCLNTFYVLNKTVTDSLGLTMKDIEEISKELPAKVDEVLKMLDNSIFKAKMAI</sequence>
<dbReference type="Pfam" id="PF08668">
    <property type="entry name" value="HDOD"/>
    <property type="match status" value="1"/>
</dbReference>
<dbReference type="Gene3D" id="1.10.3210.10">
    <property type="entry name" value="Hypothetical protein af1432"/>
    <property type="match status" value="1"/>
</dbReference>
<reference evidence="2 5" key="1">
    <citation type="journal article" date="2015" name="Genome Announc.">
        <title>Complete Genome Sequence of the Nitrogen-Fixing and Solvent-Producing Clostridium pasteurianum DSM 525.</title>
        <authorList>
            <person name="Poehlein A."/>
            <person name="Grosse-Honebrink A."/>
            <person name="Zhang Y."/>
            <person name="Minton N.P."/>
            <person name="Daniel R."/>
        </authorList>
    </citation>
    <scope>NUCLEOTIDE SEQUENCE [LARGE SCALE GENOMIC DNA]</scope>
    <source>
        <strain evidence="2">DSM 525</strain>
        <strain evidence="5">DSM 525 / ATCC 6013</strain>
    </source>
</reference>
<dbReference type="Proteomes" id="UP000030905">
    <property type="component" value="Chromosome"/>
</dbReference>
<reference evidence="3 4" key="3">
    <citation type="journal article" name="Genome Announc.">
        <title>Improved Draft Genome Sequence of Clostridium pasteurianum Strain ATCC 6013 (DSM 525) Using a Hybrid Next-Generation Sequencing Approach.</title>
        <authorList>
            <person name="Pyne M.E."/>
            <person name="Utturkar S."/>
            <person name="Brown S.D."/>
            <person name="Moo-Young M."/>
            <person name="Chung D.A."/>
            <person name="Chou C.P."/>
        </authorList>
    </citation>
    <scope>NUCLEOTIDE SEQUENCE [LARGE SCALE GENOMIC DNA]</scope>
    <source>
        <strain evidence="3 4">ATCC 6013</strain>
    </source>
</reference>
<dbReference type="KEGG" id="cpae:CPAST_c02490"/>
<dbReference type="PROSITE" id="PS51833">
    <property type="entry name" value="HDOD"/>
    <property type="match status" value="1"/>
</dbReference>